<dbReference type="InParanoid" id="A0A1B7N213"/>
<proteinExistence type="predicted"/>
<evidence type="ECO:0000313" key="2">
    <source>
        <dbReference type="Proteomes" id="UP000092154"/>
    </source>
</evidence>
<sequence>MSRSHVRDGQSKEREWHVKAIQRESVVREVPFLTIFTGMLSSPVVLSSLVSMNINWFSGCGFRLEQETLQLQRLSWTDQLPLDLPTYLSFIDHLHVPSLHPFPSCHSPRELIVTFTLHSFPNQQKFMFGCITIPPALLEPLADSFCLFFVFYLCTSISSLEFFF</sequence>
<accession>A0A1B7N213</accession>
<dbReference type="EMBL" id="KV448271">
    <property type="protein sequence ID" value="OAX38895.1"/>
    <property type="molecule type" value="Genomic_DNA"/>
</dbReference>
<dbReference type="AlphaFoldDB" id="A0A1B7N213"/>
<evidence type="ECO:0000313" key="1">
    <source>
        <dbReference type="EMBL" id="OAX38895.1"/>
    </source>
</evidence>
<keyword evidence="2" id="KW-1185">Reference proteome</keyword>
<organism evidence="1 2">
    <name type="scientific">Rhizopogon vinicolor AM-OR11-026</name>
    <dbReference type="NCBI Taxonomy" id="1314800"/>
    <lineage>
        <taxon>Eukaryota</taxon>
        <taxon>Fungi</taxon>
        <taxon>Dikarya</taxon>
        <taxon>Basidiomycota</taxon>
        <taxon>Agaricomycotina</taxon>
        <taxon>Agaricomycetes</taxon>
        <taxon>Agaricomycetidae</taxon>
        <taxon>Boletales</taxon>
        <taxon>Suillineae</taxon>
        <taxon>Rhizopogonaceae</taxon>
        <taxon>Rhizopogon</taxon>
    </lineage>
</organism>
<gene>
    <name evidence="1" type="ORF">K503DRAFT_127015</name>
</gene>
<protein>
    <submittedName>
        <fullName evidence="1">Uncharacterized protein</fullName>
    </submittedName>
</protein>
<reference evidence="1 2" key="1">
    <citation type="submission" date="2016-06" db="EMBL/GenBank/DDBJ databases">
        <title>Comparative genomics of the ectomycorrhizal sister species Rhizopogon vinicolor and Rhizopogon vesiculosus (Basidiomycota: Boletales) reveals a divergence of the mating type B locus.</title>
        <authorList>
            <consortium name="DOE Joint Genome Institute"/>
            <person name="Mujic A.B."/>
            <person name="Kuo A."/>
            <person name="Tritt A."/>
            <person name="Lipzen A."/>
            <person name="Chen C."/>
            <person name="Johnson J."/>
            <person name="Sharma A."/>
            <person name="Barry K."/>
            <person name="Grigoriev I.V."/>
            <person name="Spatafora J.W."/>
        </authorList>
    </citation>
    <scope>NUCLEOTIDE SEQUENCE [LARGE SCALE GENOMIC DNA]</scope>
    <source>
        <strain evidence="1 2">AM-OR11-026</strain>
    </source>
</reference>
<dbReference type="Proteomes" id="UP000092154">
    <property type="component" value="Unassembled WGS sequence"/>
</dbReference>
<name>A0A1B7N213_9AGAM</name>